<dbReference type="EMBL" id="UGHS01000004">
    <property type="protein sequence ID" value="STO93820.1"/>
    <property type="molecule type" value="Genomic_DNA"/>
</dbReference>
<dbReference type="AlphaFoldDB" id="A0A377J1S5"/>
<keyword evidence="1" id="KW-0732">Signal</keyword>
<dbReference type="Proteomes" id="UP000255264">
    <property type="component" value="Unassembled WGS sequence"/>
</dbReference>
<dbReference type="InterPro" id="IPR019613">
    <property type="entry name" value="DUF4198"/>
</dbReference>
<feature type="chain" id="PRO_5016605933" evidence="1">
    <location>
        <begin position="19"/>
        <end position="278"/>
    </location>
</feature>
<organism evidence="2 3">
    <name type="scientific">Haemophilus pittmaniae</name>
    <dbReference type="NCBI Taxonomy" id="249188"/>
    <lineage>
        <taxon>Bacteria</taxon>
        <taxon>Pseudomonadati</taxon>
        <taxon>Pseudomonadota</taxon>
        <taxon>Gammaproteobacteria</taxon>
        <taxon>Pasteurellales</taxon>
        <taxon>Pasteurellaceae</taxon>
        <taxon>Haemophilus</taxon>
    </lineage>
</organism>
<protein>
    <submittedName>
        <fullName evidence="2">ABC-type transport system protein, periplasmic component</fullName>
    </submittedName>
</protein>
<dbReference type="Pfam" id="PF10670">
    <property type="entry name" value="DUF4198"/>
    <property type="match status" value="1"/>
</dbReference>
<name>A0A377J1S5_9PAST</name>
<sequence length="278" mass="31079">MKKTLIAALLGVSVMAQAHEVWVATPAQLASNSILKADLAYGDYPYVEKIPEKRLAIFPPMEIINQDGEMQTLVQKGENYQYQSEKPLKDGSYWVTATYKPTFWSQNNEGWKMDNLQGTPNAFYCEQTQMFGKAFSVVGKKPLNADMAMTRIGLPLEIVPLKDPKSIKAGEAFPVQIFYKDQPLAGETVIATSDTFVVKDMEAATSHREPQAFSGKTDSEGKVNFIPLIEGVWKLKVIHKEPFEDQKVCQQSANYATLILPVGKARAKLPPKPEHHHH</sequence>
<evidence type="ECO:0000256" key="1">
    <source>
        <dbReference type="SAM" id="SignalP"/>
    </source>
</evidence>
<accession>A0A377J1S5</accession>
<evidence type="ECO:0000313" key="3">
    <source>
        <dbReference type="Proteomes" id="UP000255264"/>
    </source>
</evidence>
<dbReference type="OrthoDB" id="3034796at2"/>
<feature type="signal peptide" evidence="1">
    <location>
        <begin position="1"/>
        <end position="18"/>
    </location>
</feature>
<keyword evidence="3" id="KW-1185">Reference proteome</keyword>
<gene>
    <name evidence="2" type="ORF">NCTC13335_01734</name>
</gene>
<proteinExistence type="predicted"/>
<dbReference type="RefSeq" id="WP_115003425.1">
    <property type="nucleotide sequence ID" value="NZ_UGHS01000004.1"/>
</dbReference>
<evidence type="ECO:0000313" key="2">
    <source>
        <dbReference type="EMBL" id="STO93820.1"/>
    </source>
</evidence>
<reference evidence="2 3" key="1">
    <citation type="submission" date="2018-06" db="EMBL/GenBank/DDBJ databases">
        <authorList>
            <consortium name="Pathogen Informatics"/>
            <person name="Doyle S."/>
        </authorList>
    </citation>
    <scope>NUCLEOTIDE SEQUENCE [LARGE SCALE GENOMIC DNA]</scope>
    <source>
        <strain evidence="2 3">NCTC13335</strain>
    </source>
</reference>